<dbReference type="RefSeq" id="WP_111981991.1">
    <property type="nucleotide sequence ID" value="NZ_NFZS01000001.1"/>
</dbReference>
<dbReference type="Pfam" id="PF13409">
    <property type="entry name" value="GST_N_2"/>
    <property type="match status" value="1"/>
</dbReference>
<dbReference type="CDD" id="cd03057">
    <property type="entry name" value="GST_N_Beta"/>
    <property type="match status" value="1"/>
</dbReference>
<evidence type="ECO:0000259" key="1">
    <source>
        <dbReference type="PROSITE" id="PS50404"/>
    </source>
</evidence>
<dbReference type="SFLD" id="SFLDG01150">
    <property type="entry name" value="Main.1:_Beta-like"/>
    <property type="match status" value="1"/>
</dbReference>
<dbReference type="InterPro" id="IPR036249">
    <property type="entry name" value="Thioredoxin-like_sf"/>
</dbReference>
<dbReference type="InterPro" id="IPR010987">
    <property type="entry name" value="Glutathione-S-Trfase_C-like"/>
</dbReference>
<dbReference type="SFLD" id="SFLDS00019">
    <property type="entry name" value="Glutathione_Transferase_(cytos"/>
    <property type="match status" value="1"/>
</dbReference>
<dbReference type="AlphaFoldDB" id="A0A328PAI6"/>
<dbReference type="Gene3D" id="1.20.1050.10">
    <property type="match status" value="1"/>
</dbReference>
<dbReference type="InterPro" id="IPR040079">
    <property type="entry name" value="Glutathione_S-Trfase"/>
</dbReference>
<dbReference type="PROSITE" id="PS50404">
    <property type="entry name" value="GST_NTER"/>
    <property type="match status" value="1"/>
</dbReference>
<reference evidence="3 4" key="1">
    <citation type="journal article" date="2018" name="Genet. Mol. Biol.">
        <title>The genome sequence of Dyella jiangningensis FCAV SCS01 from a lignocellulose-decomposing microbial consortium metagenome reveals potential for biotechnological applications.</title>
        <authorList>
            <person name="Desiderato J.G."/>
            <person name="Alvarenga D.O."/>
            <person name="Constancio M.T.L."/>
            <person name="Alves L.M.C."/>
            <person name="Varani A.M."/>
        </authorList>
    </citation>
    <scope>NUCLEOTIDE SEQUENCE [LARGE SCALE GENOMIC DNA]</scope>
    <source>
        <strain evidence="3 4">FCAV SCS01</strain>
    </source>
</reference>
<gene>
    <name evidence="3" type="ORF">CA260_07470</name>
</gene>
<feature type="domain" description="GST C-terminal" evidence="2">
    <location>
        <begin position="84"/>
        <end position="203"/>
    </location>
</feature>
<dbReference type="EMBL" id="NFZS01000001">
    <property type="protein sequence ID" value="RAO77692.1"/>
    <property type="molecule type" value="Genomic_DNA"/>
</dbReference>
<dbReference type="SFLD" id="SFLDG00358">
    <property type="entry name" value="Main_(cytGST)"/>
    <property type="match status" value="1"/>
</dbReference>
<dbReference type="PROSITE" id="PS50405">
    <property type="entry name" value="GST_CTER"/>
    <property type="match status" value="1"/>
</dbReference>
<protein>
    <submittedName>
        <fullName evidence="3">Glutathione S-transferase</fullName>
    </submittedName>
</protein>
<dbReference type="PANTHER" id="PTHR44051">
    <property type="entry name" value="GLUTATHIONE S-TRANSFERASE-RELATED"/>
    <property type="match status" value="1"/>
</dbReference>
<dbReference type="InterPro" id="IPR036282">
    <property type="entry name" value="Glutathione-S-Trfase_C_sf"/>
</dbReference>
<dbReference type="PANTHER" id="PTHR44051:SF8">
    <property type="entry name" value="GLUTATHIONE S-TRANSFERASE GSTA"/>
    <property type="match status" value="1"/>
</dbReference>
<dbReference type="GO" id="GO:0016740">
    <property type="term" value="F:transferase activity"/>
    <property type="evidence" value="ECO:0007669"/>
    <property type="project" value="UniProtKB-KW"/>
</dbReference>
<dbReference type="Gene3D" id="3.40.30.10">
    <property type="entry name" value="Glutaredoxin"/>
    <property type="match status" value="1"/>
</dbReference>
<evidence type="ECO:0000259" key="2">
    <source>
        <dbReference type="PROSITE" id="PS50405"/>
    </source>
</evidence>
<feature type="domain" description="GST N-terminal" evidence="1">
    <location>
        <begin position="1"/>
        <end position="78"/>
    </location>
</feature>
<dbReference type="OrthoDB" id="8772754at2"/>
<keyword evidence="4" id="KW-1185">Reference proteome</keyword>
<dbReference type="SUPFAM" id="SSF47616">
    <property type="entry name" value="GST C-terminal domain-like"/>
    <property type="match status" value="1"/>
</dbReference>
<organism evidence="3 4">
    <name type="scientific">Dyella jiangningensis</name>
    <dbReference type="NCBI Taxonomy" id="1379159"/>
    <lineage>
        <taxon>Bacteria</taxon>
        <taxon>Pseudomonadati</taxon>
        <taxon>Pseudomonadota</taxon>
        <taxon>Gammaproteobacteria</taxon>
        <taxon>Lysobacterales</taxon>
        <taxon>Rhodanobacteraceae</taxon>
        <taxon>Dyella</taxon>
    </lineage>
</organism>
<keyword evidence="3" id="KW-0808">Transferase</keyword>
<name>A0A328PAI6_9GAMM</name>
<sequence>MKLYYLPGACSLADHIVLEWIGRPYETYRVAREELGTPAYLRINPSGAVPALQEDDGWVLTENAAILNYLADLNPQAGLGGDGSARSRAEVNRWLAFINSDLHPLFRPVFRPERFIDDEAAQEALRTKSIARLRNYYERLDAQLEGRDWLTGSRSFADPYLFVVLRWAMAKGVDLSGLDNLPRFLQRMLDDAGVKTAMQQEGL</sequence>
<dbReference type="InterPro" id="IPR004046">
    <property type="entry name" value="GST_C"/>
</dbReference>
<dbReference type="CDD" id="cd03188">
    <property type="entry name" value="GST_C_Beta"/>
    <property type="match status" value="1"/>
</dbReference>
<comment type="caution">
    <text evidence="3">The sequence shown here is derived from an EMBL/GenBank/DDBJ whole genome shotgun (WGS) entry which is preliminary data.</text>
</comment>
<accession>A0A328PAI6</accession>
<dbReference type="SUPFAM" id="SSF52833">
    <property type="entry name" value="Thioredoxin-like"/>
    <property type="match status" value="1"/>
</dbReference>
<proteinExistence type="predicted"/>
<dbReference type="InterPro" id="IPR004045">
    <property type="entry name" value="Glutathione_S-Trfase_N"/>
</dbReference>
<evidence type="ECO:0000313" key="4">
    <source>
        <dbReference type="Proteomes" id="UP000248926"/>
    </source>
</evidence>
<dbReference type="Proteomes" id="UP000248926">
    <property type="component" value="Unassembled WGS sequence"/>
</dbReference>
<dbReference type="Pfam" id="PF00043">
    <property type="entry name" value="GST_C"/>
    <property type="match status" value="1"/>
</dbReference>
<evidence type="ECO:0000313" key="3">
    <source>
        <dbReference type="EMBL" id="RAO77692.1"/>
    </source>
</evidence>